<dbReference type="RefSeq" id="WP_148868567.1">
    <property type="nucleotide sequence ID" value="NZ_VNIA01000001.1"/>
</dbReference>
<feature type="transmembrane region" description="Helical" evidence="1">
    <location>
        <begin position="27"/>
        <end position="47"/>
    </location>
</feature>
<name>A0A5S5DXU1_9FLAO</name>
<feature type="transmembrane region" description="Helical" evidence="1">
    <location>
        <begin position="156"/>
        <end position="173"/>
    </location>
</feature>
<gene>
    <name evidence="2" type="ORF">C7447_101471</name>
</gene>
<evidence type="ECO:0000313" key="3">
    <source>
        <dbReference type="Proteomes" id="UP000323136"/>
    </source>
</evidence>
<sequence length="186" mass="20884">MASIFGHAITAIALGKSFSKTMISYKFWILGVLCSILPDADVIGFSFDIKYHSFWGHRGFSHSILFAFILGGLVTVLFYRKQTFSFNGGLYILFFTLCTASHGILDALTTGGLGVAFFSPFNNTRYFFPWRPIQVSPIGVERFFGERGLKVISSELIWIGIPSILYIAVAIFFKRSNRRINGKQSH</sequence>
<feature type="transmembrane region" description="Helical" evidence="1">
    <location>
        <begin position="59"/>
        <end position="79"/>
    </location>
</feature>
<dbReference type="Proteomes" id="UP000323136">
    <property type="component" value="Unassembled WGS sequence"/>
</dbReference>
<keyword evidence="1" id="KW-1133">Transmembrane helix</keyword>
<evidence type="ECO:0000256" key="1">
    <source>
        <dbReference type="SAM" id="Phobius"/>
    </source>
</evidence>
<dbReference type="EMBL" id="VNIA01000001">
    <property type="protein sequence ID" value="TYP99866.1"/>
    <property type="molecule type" value="Genomic_DNA"/>
</dbReference>
<dbReference type="PANTHER" id="PTHR35531">
    <property type="entry name" value="INNER MEMBRANE PROTEIN YBCI-RELATED"/>
    <property type="match status" value="1"/>
</dbReference>
<keyword evidence="1" id="KW-0472">Membrane</keyword>
<dbReference type="OrthoDB" id="9794683at2"/>
<organism evidence="2 3">
    <name type="scientific">Tenacibaculum adriaticum</name>
    <dbReference type="NCBI Taxonomy" id="413713"/>
    <lineage>
        <taxon>Bacteria</taxon>
        <taxon>Pseudomonadati</taxon>
        <taxon>Bacteroidota</taxon>
        <taxon>Flavobacteriia</taxon>
        <taxon>Flavobacteriales</taxon>
        <taxon>Flavobacteriaceae</taxon>
        <taxon>Tenacibaculum</taxon>
    </lineage>
</organism>
<keyword evidence="1" id="KW-0812">Transmembrane</keyword>
<accession>A0A5S5DXU1</accession>
<reference evidence="2 3" key="1">
    <citation type="submission" date="2019-07" db="EMBL/GenBank/DDBJ databases">
        <title>Genomic Encyclopedia of Type Strains, Phase IV (KMG-IV): sequencing the most valuable type-strain genomes for metagenomic binning, comparative biology and taxonomic classification.</title>
        <authorList>
            <person name="Goeker M."/>
        </authorList>
    </citation>
    <scope>NUCLEOTIDE SEQUENCE [LARGE SCALE GENOMIC DNA]</scope>
    <source>
        <strain evidence="2 3">DSM 18961</strain>
    </source>
</reference>
<dbReference type="AlphaFoldDB" id="A0A5S5DXU1"/>
<comment type="caution">
    <text evidence="2">The sequence shown here is derived from an EMBL/GenBank/DDBJ whole genome shotgun (WGS) entry which is preliminary data.</text>
</comment>
<dbReference type="PANTHER" id="PTHR35531:SF1">
    <property type="entry name" value="INNER MEMBRANE PROTEIN YBCI-RELATED"/>
    <property type="match status" value="1"/>
</dbReference>
<protein>
    <submittedName>
        <fullName evidence="2">Inner membrane protein</fullName>
    </submittedName>
</protein>
<evidence type="ECO:0000313" key="2">
    <source>
        <dbReference type="EMBL" id="TYP99866.1"/>
    </source>
</evidence>
<keyword evidence="3" id="KW-1185">Reference proteome</keyword>
<dbReference type="Pfam" id="PF04307">
    <property type="entry name" value="YdjM"/>
    <property type="match status" value="1"/>
</dbReference>
<proteinExistence type="predicted"/>
<feature type="transmembrane region" description="Helical" evidence="1">
    <location>
        <begin position="91"/>
        <end position="118"/>
    </location>
</feature>
<dbReference type="InterPro" id="IPR007404">
    <property type="entry name" value="YdjM-like"/>
</dbReference>